<evidence type="ECO:0000259" key="7">
    <source>
        <dbReference type="PROSITE" id="PS50853"/>
    </source>
</evidence>
<dbReference type="GO" id="GO:0016020">
    <property type="term" value="C:membrane"/>
    <property type="evidence" value="ECO:0007669"/>
    <property type="project" value="UniProtKB-SubCell"/>
</dbReference>
<proteinExistence type="evidence at transcript level"/>
<dbReference type="EMBL" id="IACT01002025">
    <property type="protein sequence ID" value="LAC21332.1"/>
    <property type="molecule type" value="mRNA"/>
</dbReference>
<name>A0A6A7FTB9_9CRUS</name>
<keyword evidence="4" id="KW-0812">Transmembrane</keyword>
<evidence type="ECO:0000256" key="1">
    <source>
        <dbReference type="ARBA" id="ARBA00022737"/>
    </source>
</evidence>
<dbReference type="InterPro" id="IPR003961">
    <property type="entry name" value="FN3_dom"/>
</dbReference>
<dbReference type="GO" id="GO:0098609">
    <property type="term" value="P:cell-cell adhesion"/>
    <property type="evidence" value="ECO:0007669"/>
    <property type="project" value="TreeGrafter"/>
</dbReference>
<organism evidence="8">
    <name type="scientific">Hirondellea gigas</name>
    <dbReference type="NCBI Taxonomy" id="1518452"/>
    <lineage>
        <taxon>Eukaryota</taxon>
        <taxon>Metazoa</taxon>
        <taxon>Ecdysozoa</taxon>
        <taxon>Arthropoda</taxon>
        <taxon>Crustacea</taxon>
        <taxon>Multicrustacea</taxon>
        <taxon>Malacostraca</taxon>
        <taxon>Eumalacostraca</taxon>
        <taxon>Peracarida</taxon>
        <taxon>Amphipoda</taxon>
        <taxon>Amphilochidea</taxon>
        <taxon>Lysianassida</taxon>
        <taxon>Lysianassidira</taxon>
        <taxon>Lysianassoidea</taxon>
        <taxon>Lysianassidae</taxon>
        <taxon>Hirondellea</taxon>
    </lineage>
</organism>
<dbReference type="InterPro" id="IPR003599">
    <property type="entry name" value="Ig_sub"/>
</dbReference>
<evidence type="ECO:0000256" key="5">
    <source>
        <dbReference type="SAM" id="SignalP"/>
    </source>
</evidence>
<dbReference type="GO" id="GO:0009653">
    <property type="term" value="P:anatomical structure morphogenesis"/>
    <property type="evidence" value="ECO:0007669"/>
    <property type="project" value="UniProtKB-ARBA"/>
</dbReference>
<feature type="domain" description="Ig-like" evidence="6">
    <location>
        <begin position="455"/>
        <end position="540"/>
    </location>
</feature>
<evidence type="ECO:0000256" key="3">
    <source>
        <dbReference type="SAM" id="MobiDB-lite"/>
    </source>
</evidence>
<feature type="compositionally biased region" description="Acidic residues" evidence="3">
    <location>
        <begin position="838"/>
        <end position="849"/>
    </location>
</feature>
<evidence type="ECO:0000256" key="2">
    <source>
        <dbReference type="ARBA" id="ARBA00023157"/>
    </source>
</evidence>
<dbReference type="InterPro" id="IPR013783">
    <property type="entry name" value="Ig-like_fold"/>
</dbReference>
<dbReference type="Pfam" id="PF07679">
    <property type="entry name" value="I-set"/>
    <property type="match status" value="1"/>
</dbReference>
<feature type="signal peptide" evidence="5">
    <location>
        <begin position="1"/>
        <end position="21"/>
    </location>
</feature>
<dbReference type="SUPFAM" id="SSF48726">
    <property type="entry name" value="Immunoglobulin"/>
    <property type="match status" value="3"/>
</dbReference>
<feature type="domain" description="Ig-like" evidence="6">
    <location>
        <begin position="335"/>
        <end position="444"/>
    </location>
</feature>
<dbReference type="Pfam" id="PF13927">
    <property type="entry name" value="Ig_3"/>
    <property type="match status" value="2"/>
</dbReference>
<dbReference type="AlphaFoldDB" id="A0A6A7FTB9"/>
<dbReference type="InterPro" id="IPR007110">
    <property type="entry name" value="Ig-like_dom"/>
</dbReference>
<dbReference type="PANTHER" id="PTHR44170:SF6">
    <property type="entry name" value="CONTACTIN"/>
    <property type="match status" value="1"/>
</dbReference>
<keyword evidence="4" id="KW-0472">Membrane</keyword>
<dbReference type="SMART" id="SM00409">
    <property type="entry name" value="IG"/>
    <property type="match status" value="4"/>
</dbReference>
<feature type="compositionally biased region" description="Low complexity" evidence="3">
    <location>
        <begin position="962"/>
        <end position="974"/>
    </location>
</feature>
<dbReference type="PROSITE" id="PS50835">
    <property type="entry name" value="IG_LIKE"/>
    <property type="match status" value="3"/>
</dbReference>
<feature type="domain" description="Ig-like" evidence="6">
    <location>
        <begin position="235"/>
        <end position="320"/>
    </location>
</feature>
<feature type="compositionally biased region" description="Polar residues" evidence="3">
    <location>
        <begin position="116"/>
        <end position="125"/>
    </location>
</feature>
<keyword evidence="5" id="KW-0732">Signal</keyword>
<feature type="domain" description="Fibronectin type-III" evidence="7">
    <location>
        <begin position="706"/>
        <end position="803"/>
    </location>
</feature>
<feature type="compositionally biased region" description="Basic residues" evidence="3">
    <location>
        <begin position="563"/>
        <end position="575"/>
    </location>
</feature>
<feature type="transmembrane region" description="Helical" evidence="4">
    <location>
        <begin position="889"/>
        <end position="910"/>
    </location>
</feature>
<dbReference type="SMART" id="SM00060">
    <property type="entry name" value="FN3"/>
    <property type="match status" value="2"/>
</dbReference>
<dbReference type="Pfam" id="PF00041">
    <property type="entry name" value="fn3"/>
    <property type="match status" value="2"/>
</dbReference>
<dbReference type="SMART" id="SM00408">
    <property type="entry name" value="IGc2"/>
    <property type="match status" value="3"/>
</dbReference>
<dbReference type="PANTHER" id="PTHR44170">
    <property type="entry name" value="PROTEIN SIDEKICK"/>
    <property type="match status" value="1"/>
</dbReference>
<dbReference type="InterPro" id="IPR003598">
    <property type="entry name" value="Ig_sub2"/>
</dbReference>
<dbReference type="PROSITE" id="PS50853">
    <property type="entry name" value="FN3"/>
    <property type="match status" value="2"/>
</dbReference>
<feature type="region of interest" description="Disordered" evidence="3">
    <location>
        <begin position="544"/>
        <end position="587"/>
    </location>
</feature>
<accession>A0A6A7FTB9</accession>
<dbReference type="InterPro" id="IPR036116">
    <property type="entry name" value="FN3_sf"/>
</dbReference>
<keyword evidence="1" id="KW-0677">Repeat</keyword>
<evidence type="ECO:0000259" key="6">
    <source>
        <dbReference type="PROSITE" id="PS50835"/>
    </source>
</evidence>
<feature type="chain" id="PRO_5025595046" evidence="5">
    <location>
        <begin position="22"/>
        <end position="980"/>
    </location>
</feature>
<feature type="domain" description="Fibronectin type-III" evidence="7">
    <location>
        <begin position="578"/>
        <end position="696"/>
    </location>
</feature>
<evidence type="ECO:0000256" key="4">
    <source>
        <dbReference type="SAM" id="Phobius"/>
    </source>
</evidence>
<feature type="region of interest" description="Disordered" evidence="3">
    <location>
        <begin position="101"/>
        <end position="127"/>
    </location>
</feature>
<feature type="compositionally biased region" description="Polar residues" evidence="3">
    <location>
        <begin position="816"/>
        <end position="834"/>
    </location>
</feature>
<dbReference type="CDD" id="cd00063">
    <property type="entry name" value="FN3"/>
    <property type="match status" value="2"/>
</dbReference>
<dbReference type="InterPro" id="IPR036179">
    <property type="entry name" value="Ig-like_dom_sf"/>
</dbReference>
<feature type="region of interest" description="Disordered" evidence="3">
    <location>
        <begin position="961"/>
        <end position="980"/>
    </location>
</feature>
<dbReference type="Gene3D" id="2.60.40.10">
    <property type="entry name" value="Immunoglobulins"/>
    <property type="match status" value="5"/>
</dbReference>
<feature type="region of interest" description="Disordered" evidence="3">
    <location>
        <begin position="790"/>
        <end position="849"/>
    </location>
</feature>
<protein>
    <submittedName>
        <fullName evidence="8">Interference hedgehog-like</fullName>
    </submittedName>
</protein>
<keyword evidence="4" id="KW-1133">Transmembrane helix</keyword>
<sequence length="980" mass="107888">MAGDVRLLYFIVLLFVQFNDAAEFELTFVRNPLKQNIVPPGTQVLLACSTNFAVDSIEWQLNHHPLPQEQLTMRSRGHQDNNRVHNAAVQGTVLYNSHYTTSRNADTNDRHDPAGQGSNSLITSSRDIDSHDFSSDHVLSQSDLQRNSAAAVQLEYTNENKTNNSGRIAMSSTAYTIFSYSNSISYLIVNLNASPQHYSQQTGIYQCIATLGSISLASAPSRLDVATIDPFSAAPSSHVSVAEEGAARIPCAVPRSVPAAVVTWYRYNQPLMLEEGGNVVISRNGDLLILNATADDAAGGQYHCAATNTVLNITVTSTISTALLLTSPLFVEYAPVKIISPSPGLTLATEGETVRLYCLVNNGPGSVTTWWDGADAYEQRDQPEKLLQRDQRESIMYLGHIKQSSSTVNTAVLELVNVTSSDAGNYTCNALVTEKKKRRPVLLTSIVQLYVQSAPRLVSGLESRQLLEGQSLELRCEFSGRPPPLVYWLNNGKLMHPSVHLTITADSVFRLQRVGKRHAGVMQCFAHNAVGSSSSHAFYTVLPTPVDNSGAGPRTYTGQRDQQRRRQRQHSRRNKGAAPGRPTVKRVATDAAQISWTQPRRHSHKLLFYKVQFREVNSLRESSEREAVRVSVHTDDTLHALQLHTDDGTVPAHQNTAVVTALTPGKTYKFRVAAVYSTQDSRVSQFSKRFLLSRRPLKLTPQHAPLLQSVQWSSAAEGSSEAMLSWQHQDSEGTDTDGFIISYQIQGSSAPATKLRYLGGERRSVTLNEQLSDASVYVFTLQAFNMAGDSPPSLPLTLHTRDGKSNHERGGEDNKLQSTAVERQSSRQHSSLTRDLSDDSDEDDDYSSEEQDYYYYGSDYYGGDPSDDSAGDDYDDDDERRVLNLQVSVTLLCVLLGVVLLLVGVAIYWLQIRRRNNAAARYGGRVVALEHLSTELMPVSRHAPADASSCLQALGPPTVPVSSSCSKQQQQQESLLSMPD</sequence>
<reference evidence="8" key="1">
    <citation type="submission" date="2017-11" db="EMBL/GenBank/DDBJ databases">
        <title>The sensing device of the deep-sea amphipod.</title>
        <authorList>
            <person name="Kobayashi H."/>
            <person name="Nagahama T."/>
            <person name="Arai W."/>
            <person name="Sasagawa Y."/>
            <person name="Umeda M."/>
            <person name="Hayashi T."/>
            <person name="Nikaido I."/>
            <person name="Watanabe H."/>
            <person name="Oguri K."/>
            <person name="Kitazato H."/>
            <person name="Fujioka K."/>
            <person name="Kido Y."/>
            <person name="Takami H."/>
        </authorList>
    </citation>
    <scope>NUCLEOTIDE SEQUENCE</scope>
    <source>
        <tissue evidence="8">Whole body</tissue>
    </source>
</reference>
<evidence type="ECO:0000313" key="8">
    <source>
        <dbReference type="EMBL" id="LAC21332.1"/>
    </source>
</evidence>
<dbReference type="SUPFAM" id="SSF49265">
    <property type="entry name" value="Fibronectin type III"/>
    <property type="match status" value="1"/>
</dbReference>
<dbReference type="GO" id="GO:0030154">
    <property type="term" value="P:cell differentiation"/>
    <property type="evidence" value="ECO:0007669"/>
    <property type="project" value="UniProtKB-ARBA"/>
</dbReference>
<dbReference type="InterPro" id="IPR013098">
    <property type="entry name" value="Ig_I-set"/>
</dbReference>
<feature type="compositionally biased region" description="Basic and acidic residues" evidence="3">
    <location>
        <begin position="799"/>
        <end position="815"/>
    </location>
</feature>
<keyword evidence="2" id="KW-1015">Disulfide bond</keyword>